<dbReference type="RefSeq" id="WP_129079775.1">
    <property type="nucleotide sequence ID" value="NZ_QOUX01000046.1"/>
</dbReference>
<dbReference type="AlphaFoldDB" id="A0A4Q0VQ73"/>
<dbReference type="Proteomes" id="UP000290649">
    <property type="component" value="Unassembled WGS sequence"/>
</dbReference>
<feature type="domain" description="PRC-barrel" evidence="1">
    <location>
        <begin position="93"/>
        <end position="156"/>
    </location>
</feature>
<dbReference type="OrthoDB" id="53812at2"/>
<reference evidence="2 3" key="1">
    <citation type="journal article" date="2019" name="Int. J. Syst. Evol. Microbiol.">
        <title>Anaerobacillus alkaliphilus sp. nov., a novel alkaliphilic and moderately halophilic bacterium.</title>
        <authorList>
            <person name="Borsodi A.K."/>
            <person name="Aszalos J.M."/>
            <person name="Bihari P."/>
            <person name="Nagy I."/>
            <person name="Schumann P."/>
            <person name="Sproer C."/>
            <person name="Kovacs A.L."/>
            <person name="Boka K."/>
            <person name="Dobosy P."/>
            <person name="Ovari M."/>
            <person name="Szili-Kovacs T."/>
            <person name="Toth E."/>
        </authorList>
    </citation>
    <scope>NUCLEOTIDE SEQUENCE [LARGE SCALE GENOMIC DNA]</scope>
    <source>
        <strain evidence="2 3">B16-10</strain>
    </source>
</reference>
<evidence type="ECO:0000313" key="2">
    <source>
        <dbReference type="EMBL" id="RXI98418.1"/>
    </source>
</evidence>
<evidence type="ECO:0000259" key="1">
    <source>
        <dbReference type="Pfam" id="PF05239"/>
    </source>
</evidence>
<evidence type="ECO:0000313" key="3">
    <source>
        <dbReference type="Proteomes" id="UP000290649"/>
    </source>
</evidence>
<dbReference type="SUPFAM" id="SSF50346">
    <property type="entry name" value="PRC-barrel domain"/>
    <property type="match status" value="2"/>
</dbReference>
<dbReference type="InterPro" id="IPR011033">
    <property type="entry name" value="PRC_barrel-like_sf"/>
</dbReference>
<comment type="caution">
    <text evidence="2">The sequence shown here is derived from an EMBL/GenBank/DDBJ whole genome shotgun (WGS) entry which is preliminary data.</text>
</comment>
<organism evidence="2 3">
    <name type="scientific">Anaerobacillus alkaliphilus</name>
    <dbReference type="NCBI Taxonomy" id="1548597"/>
    <lineage>
        <taxon>Bacteria</taxon>
        <taxon>Bacillati</taxon>
        <taxon>Bacillota</taxon>
        <taxon>Bacilli</taxon>
        <taxon>Bacillales</taxon>
        <taxon>Bacillaceae</taxon>
        <taxon>Anaerobacillus</taxon>
    </lineage>
</organism>
<feature type="domain" description="PRC-barrel" evidence="1">
    <location>
        <begin position="5"/>
        <end position="63"/>
    </location>
</feature>
<dbReference type="Gene3D" id="2.30.30.240">
    <property type="entry name" value="PRC-barrel domain"/>
    <property type="match status" value="1"/>
</dbReference>
<dbReference type="InterPro" id="IPR027275">
    <property type="entry name" value="PRC-brl_dom"/>
</dbReference>
<dbReference type="EMBL" id="QOUX01000046">
    <property type="protein sequence ID" value="RXI98418.1"/>
    <property type="molecule type" value="Genomic_DNA"/>
</dbReference>
<accession>A0A4Q0VQ73</accession>
<dbReference type="Pfam" id="PF05239">
    <property type="entry name" value="PRC"/>
    <property type="match status" value="2"/>
</dbReference>
<sequence>MKTSKQIIGLPIISINDGKELGTVKSLVVNPDQGTVDFITIHHEDWQVSVKAIPFKKVIGVGDYALTVESEMNIIDLTEIPIANQLVTKNIKVIGARMMTKKGQLLGQVTELYVNDDNGSIVSLELSYNNEHVFLSSNQVLTFGKDILIVNEDADQYFMASVDEIHTGSQRNEEVEFTPELEGEEEDLSQTFLERQISLLEGKKVTEDIYSKNGDLLIKEGTVLTKDVIMAVHNDGPSGMVSLSMNVENE</sequence>
<proteinExistence type="predicted"/>
<name>A0A4Q0VQ73_9BACI</name>
<protein>
    <submittedName>
        <fullName evidence="2">Photosystem reaction center subunit H</fullName>
    </submittedName>
</protein>
<gene>
    <name evidence="2" type="ORF">DS745_19020</name>
</gene>
<keyword evidence="3" id="KW-1185">Reference proteome</keyword>